<evidence type="ECO:0000313" key="2">
    <source>
        <dbReference type="EMBL" id="CAE7317529.1"/>
    </source>
</evidence>
<name>A0A812NRE9_9DINO</name>
<keyword evidence="3" id="KW-1185">Reference proteome</keyword>
<dbReference type="OrthoDB" id="427887at2759"/>
<evidence type="ECO:0000256" key="1">
    <source>
        <dbReference type="SAM" id="MobiDB-lite"/>
    </source>
</evidence>
<feature type="compositionally biased region" description="Polar residues" evidence="1">
    <location>
        <begin position="23"/>
        <end position="33"/>
    </location>
</feature>
<comment type="caution">
    <text evidence="2">The sequence shown here is derived from an EMBL/GenBank/DDBJ whole genome shotgun (WGS) entry which is preliminary data.</text>
</comment>
<dbReference type="AlphaFoldDB" id="A0A812NRE9"/>
<feature type="region of interest" description="Disordered" evidence="1">
    <location>
        <begin position="9"/>
        <end position="39"/>
    </location>
</feature>
<organism evidence="2 3">
    <name type="scientific">Symbiodinium necroappetens</name>
    <dbReference type="NCBI Taxonomy" id="1628268"/>
    <lineage>
        <taxon>Eukaryota</taxon>
        <taxon>Sar</taxon>
        <taxon>Alveolata</taxon>
        <taxon>Dinophyceae</taxon>
        <taxon>Suessiales</taxon>
        <taxon>Symbiodiniaceae</taxon>
        <taxon>Symbiodinium</taxon>
    </lineage>
</organism>
<sequence length="247" mass="26458">MALHPLLSLSLGVGSPEEEGKTAGTTSTPSAAHSKQEPRSVLENLLGPLGPGSEIDVAPACEPEEDYEGVIALTISSMSDGSASVEVSGDTVVEDLKGRAAQLLVLLPQRGTGSVLLDVASGKVLPGNETVRSLRLSRRSRLLLLGKSRLYAPKDLHVSAIMVYTQLAEQKYVLGKPHCLRENEDLLLRMDTTEYGGTLSGVEIPGGLLGRFMTLPVGDESSVQRIDKESVREIYIPLSRLRRFLTG</sequence>
<gene>
    <name evidence="2" type="ORF">SNEC2469_LOCUS7936</name>
</gene>
<dbReference type="EMBL" id="CAJNJA010013286">
    <property type="protein sequence ID" value="CAE7317529.1"/>
    <property type="molecule type" value="Genomic_DNA"/>
</dbReference>
<reference evidence="2" key="1">
    <citation type="submission" date="2021-02" db="EMBL/GenBank/DDBJ databases">
        <authorList>
            <person name="Dougan E. K."/>
            <person name="Rhodes N."/>
            <person name="Thang M."/>
            <person name="Chan C."/>
        </authorList>
    </citation>
    <scope>NUCLEOTIDE SEQUENCE</scope>
</reference>
<protein>
    <submittedName>
        <fullName evidence="2">Uncharacterized protein</fullName>
    </submittedName>
</protein>
<proteinExistence type="predicted"/>
<dbReference type="Proteomes" id="UP000601435">
    <property type="component" value="Unassembled WGS sequence"/>
</dbReference>
<evidence type="ECO:0000313" key="3">
    <source>
        <dbReference type="Proteomes" id="UP000601435"/>
    </source>
</evidence>
<accession>A0A812NRE9</accession>